<proteinExistence type="predicted"/>
<organism evidence="2 3">
    <name type="scientific">Methanosarcina mazei (strain ATCC BAA-159 / DSM 3647 / Goe1 / Go1 / JCM 11833 / OCM 88)</name>
    <name type="common">Methanosarcina frisia</name>
    <dbReference type="NCBI Taxonomy" id="192952"/>
    <lineage>
        <taxon>Archaea</taxon>
        <taxon>Methanobacteriati</taxon>
        <taxon>Methanobacteriota</taxon>
        <taxon>Stenosarchaea group</taxon>
        <taxon>Methanomicrobia</taxon>
        <taxon>Methanosarcinales</taxon>
        <taxon>Methanosarcinaceae</taxon>
        <taxon>Methanosarcina</taxon>
    </lineage>
</organism>
<accession>Q8Q0N2</accession>
<dbReference type="EMBL" id="AE008384">
    <property type="protein sequence ID" value="AAM29800.1"/>
    <property type="molecule type" value="Genomic_DNA"/>
</dbReference>
<sequence length="89" mass="10820">MLFYFYYLFCLAMLDFYLVEFIFLGKQCLSIQLLFYFKLQRDRVLYDNCNIILILLCTIQTLILCRIVILTIHSLIYSTKCKTILWMLH</sequence>
<reference evidence="2 3" key="1">
    <citation type="journal article" date="2002" name="J. Mol. Microbiol. Biotechnol.">
        <title>The genome of Methanosarcina mazei: evidence for lateral gene transfer between Bacteria and Archaea.</title>
        <authorList>
            <person name="Deppenmeier U."/>
            <person name="Johann A."/>
            <person name="Hartsch T."/>
            <person name="Merkl R."/>
            <person name="Schmitz R.A."/>
            <person name="Martinez-Arias R."/>
            <person name="Henne A."/>
            <person name="Wiezer A."/>
            <person name="Baumer S."/>
            <person name="Jacobi C."/>
            <person name="Bruggemann H."/>
            <person name="Lienard T."/>
            <person name="Christmann A."/>
            <person name="Bomeke M."/>
            <person name="Steckel S."/>
            <person name="Bhattacharyya A."/>
            <person name="Lykidis A."/>
            <person name="Overbeek R."/>
            <person name="Klenk H.P."/>
            <person name="Gunsalus R.P."/>
            <person name="Fritz H.J."/>
            <person name="Gottschalk G."/>
        </authorList>
    </citation>
    <scope>NUCLEOTIDE SEQUENCE [LARGE SCALE GENOMIC DNA]</scope>
    <source>
        <strain evidence="3">ATCC BAA-159 / DSM 3647 / Goe1 / Go1 / JCM 11833 / OCM 88</strain>
    </source>
</reference>
<evidence type="ECO:0000313" key="2">
    <source>
        <dbReference type="EMBL" id="AAM29800.1"/>
    </source>
</evidence>
<dbReference type="Proteomes" id="UP000000595">
    <property type="component" value="Chromosome"/>
</dbReference>
<evidence type="ECO:0000256" key="1">
    <source>
        <dbReference type="SAM" id="Phobius"/>
    </source>
</evidence>
<keyword evidence="1" id="KW-0472">Membrane</keyword>
<name>Q8Q0N2_METMA</name>
<protein>
    <submittedName>
        <fullName evidence="2">Uncharacterized protein</fullName>
    </submittedName>
</protein>
<keyword evidence="1" id="KW-1133">Transmembrane helix</keyword>
<dbReference type="HOGENOM" id="CLU_2447706_0_0_2"/>
<feature type="transmembrane region" description="Helical" evidence="1">
    <location>
        <begin position="45"/>
        <end position="69"/>
    </location>
</feature>
<dbReference type="KEGG" id="mma:MM_0104"/>
<feature type="transmembrane region" description="Helical" evidence="1">
    <location>
        <begin position="6"/>
        <end position="24"/>
    </location>
</feature>
<gene>
    <name evidence="2" type="ordered locus">MM_0104</name>
</gene>
<keyword evidence="1" id="KW-0812">Transmembrane</keyword>
<dbReference type="AlphaFoldDB" id="Q8Q0N2"/>
<evidence type="ECO:0000313" key="3">
    <source>
        <dbReference type="Proteomes" id="UP000000595"/>
    </source>
</evidence>